<reference evidence="2 3" key="1">
    <citation type="submission" date="2018-05" db="EMBL/GenBank/DDBJ databases">
        <authorList>
            <person name="Zhang Y.-J."/>
        </authorList>
    </citation>
    <scope>NUCLEOTIDE SEQUENCE [LARGE SCALE GENOMIC DNA]</scope>
    <source>
        <strain evidence="2 3">CY04</strain>
    </source>
</reference>
<dbReference type="Pfam" id="PF04248">
    <property type="entry name" value="NTP_transf_9"/>
    <property type="match status" value="1"/>
</dbReference>
<dbReference type="InterPro" id="IPR007361">
    <property type="entry name" value="DUF427"/>
</dbReference>
<accession>A0ABX0WCP5</accession>
<keyword evidence="3" id="KW-1185">Reference proteome</keyword>
<evidence type="ECO:0000313" key="3">
    <source>
        <dbReference type="Proteomes" id="UP001429564"/>
    </source>
</evidence>
<protein>
    <recommendedName>
        <fullName evidence="1">DUF427 domain-containing protein</fullName>
    </recommendedName>
</protein>
<proteinExistence type="predicted"/>
<dbReference type="Proteomes" id="UP001429564">
    <property type="component" value="Unassembled WGS sequence"/>
</dbReference>
<dbReference type="RefSeq" id="WP_167685826.1">
    <property type="nucleotide sequence ID" value="NZ_QHLQ01000032.1"/>
</dbReference>
<organism evidence="2 3">
    <name type="scientific">Parasedimentitalea denitrificans</name>
    <dbReference type="NCBI Taxonomy" id="2211118"/>
    <lineage>
        <taxon>Bacteria</taxon>
        <taxon>Pseudomonadati</taxon>
        <taxon>Pseudomonadota</taxon>
        <taxon>Alphaproteobacteria</taxon>
        <taxon>Rhodobacterales</taxon>
        <taxon>Paracoccaceae</taxon>
        <taxon>Parasedimentitalea</taxon>
    </lineage>
</organism>
<name>A0ABX0WCP5_9RHOB</name>
<feature type="domain" description="DUF427" evidence="1">
    <location>
        <begin position="36"/>
        <end position="119"/>
    </location>
</feature>
<dbReference type="PANTHER" id="PTHR34310:SF8">
    <property type="entry name" value="CONSERVED PROTEIN"/>
    <property type="match status" value="1"/>
</dbReference>
<gene>
    <name evidence="2" type="ORF">DL239_19890</name>
</gene>
<dbReference type="PANTHER" id="PTHR34310">
    <property type="entry name" value="DUF427 DOMAIN PROTEIN (AFU_ORTHOLOGUE AFUA_3G02220)"/>
    <property type="match status" value="1"/>
</dbReference>
<sequence>MTVRNLTVAPVKGAIRNPANPDHFMVVQSVGTNVLVHINGRLVAQTGSALCVIEIGNLAYEPRFYIPTDDIKIELSRTSKSTHCPLKGEAFYVALDAVEVGWGYDTFDFANVLQGYVSFNVSNMQITQIS</sequence>
<dbReference type="EMBL" id="QHLQ01000032">
    <property type="protein sequence ID" value="NIZ63231.1"/>
    <property type="molecule type" value="Genomic_DNA"/>
</dbReference>
<dbReference type="InterPro" id="IPR038694">
    <property type="entry name" value="DUF427_sf"/>
</dbReference>
<dbReference type="Gene3D" id="2.170.150.40">
    <property type="entry name" value="Domain of unknown function (DUF427)"/>
    <property type="match status" value="1"/>
</dbReference>
<evidence type="ECO:0000313" key="2">
    <source>
        <dbReference type="EMBL" id="NIZ63231.1"/>
    </source>
</evidence>
<comment type="caution">
    <text evidence="2">The sequence shown here is derived from an EMBL/GenBank/DDBJ whole genome shotgun (WGS) entry which is preliminary data.</text>
</comment>
<evidence type="ECO:0000259" key="1">
    <source>
        <dbReference type="Pfam" id="PF04248"/>
    </source>
</evidence>